<dbReference type="SUPFAM" id="SSF48371">
    <property type="entry name" value="ARM repeat"/>
    <property type="match status" value="1"/>
</dbReference>
<feature type="region of interest" description="Disordered" evidence="7">
    <location>
        <begin position="941"/>
        <end position="960"/>
    </location>
</feature>
<dbReference type="InterPro" id="IPR016024">
    <property type="entry name" value="ARM-type_fold"/>
</dbReference>
<evidence type="ECO:0000313" key="10">
    <source>
        <dbReference type="Proteomes" id="UP000095023"/>
    </source>
</evidence>
<name>A0A1E4THG4_9ASCO</name>
<dbReference type="OrthoDB" id="760868at2759"/>
<evidence type="ECO:0000259" key="8">
    <source>
        <dbReference type="PROSITE" id="PS50166"/>
    </source>
</evidence>
<evidence type="ECO:0000256" key="7">
    <source>
        <dbReference type="SAM" id="MobiDB-lite"/>
    </source>
</evidence>
<dbReference type="Gene3D" id="1.25.10.10">
    <property type="entry name" value="Leucine-rich Repeat Variant"/>
    <property type="match status" value="1"/>
</dbReference>
<dbReference type="PROSITE" id="PS50166">
    <property type="entry name" value="IMPORTIN_B_NT"/>
    <property type="match status" value="1"/>
</dbReference>
<dbReference type="InterPro" id="IPR001494">
    <property type="entry name" value="Importin-beta_N"/>
</dbReference>
<evidence type="ECO:0000313" key="9">
    <source>
        <dbReference type="EMBL" id="ODV91201.1"/>
    </source>
</evidence>
<dbReference type="Proteomes" id="UP000095023">
    <property type="component" value="Unassembled WGS sequence"/>
</dbReference>
<evidence type="ECO:0000256" key="4">
    <source>
        <dbReference type="ARBA" id="ARBA00022490"/>
    </source>
</evidence>
<dbReference type="EMBL" id="KV453842">
    <property type="protein sequence ID" value="ODV91201.1"/>
    <property type="molecule type" value="Genomic_DNA"/>
</dbReference>
<feature type="domain" description="Importin N-terminal" evidence="8">
    <location>
        <begin position="24"/>
        <end position="100"/>
    </location>
</feature>
<sequence length="1066" mass="121145">MDINALHSCFAATLSPDPNIRKKAEDDLREAERAPGLLNACMNIVFEEQASSVHKAAAIYMKNVLHKALTDEYVEKASGTRISTEEKELFKKQVIEALIKVTNPQIHRQIVRMLNILITFEYPSLWPELPDIIISLIRSHDIAHIRAGAACLAEFGRAYTWRSGNQRRSAEVVITGCFDNALAICNLILDQNQTEHWNIIRDILKAYKFIVIYELPELLQKDESMIPWVTLFLKITAYPIPQEVMDLSEDNRVGTELAKCKKRTAFILCRIFERYGAPSLLSQYQSDYKSFAKHFLAGFAPQIIETYLREIEGWVNKSVWIPPKCMYYIVRFLEVAACESSSWKLLQPHYEGILARVIYPLLCPDDDDIEIFETNPEEYINRRVEIFEDSPTLDIAASRFLKTAFSKRRRSTFQSTVQFIDLTVTEADSMEESDEKYRRKDGALRMVSAISLEILKKGNPLLPGMENFLVSHVFDEFRSEFGILRARACELVRIFCRIEFHDMNNLIVAYNNVLQCLFDPEIVVQIDACNALERLMNYPEIIEALKPKVPEVMQQILKVSHELEMDSLGLTMDKFVETFAADLAPFANSLTSQLVDQYLELIEAVSTNSNAEPGVLNDTDGDDYFDHDKLGAAMSLLNTTSTFFLSLENSPDLVASLLGIVYPAISRSFELCLIEIYTEVIDLMTYAIYSIKRIPPLMWNLFDKCLVALMNDGGIDFYAEFCNLFILYLMHGSDDIKSNPELLDKFVGIVNFGFQDEIQNEVVLEDKIMGLVVAQTMMLLIPSSLLDRYIPDLVEKTMVLLEKDEAKRNKSQRQSIPIIEVILACLCCDMELTLRVLDSKPDRLSFCLQLIIQHRPQFSRVYDKKLYCTALLNVLSNTAELPPILSGHMNSMLFQQGILKCLESLPEAEANLKKMKDEMLTSDYYVTNEDDLAEDIWDDVEDEDEEGSRKEGALDPSGAEGIESQVAAGSEEYMNFLSSEVSRITGESADPLVDILDDDDDDAILQDNPHDETPLDNQNTYALFTNAMAVIESQFPERYSEILWNLSAEQGEVIKGIVARANASPV</sequence>
<dbReference type="AlphaFoldDB" id="A0A1E4THG4"/>
<keyword evidence="5" id="KW-0653">Protein transport</keyword>
<reference evidence="10" key="1">
    <citation type="submission" date="2016-02" db="EMBL/GenBank/DDBJ databases">
        <title>Comparative genomics of biotechnologically important yeasts.</title>
        <authorList>
            <consortium name="DOE Joint Genome Institute"/>
            <person name="Riley R."/>
            <person name="Haridas S."/>
            <person name="Wolfe K.H."/>
            <person name="Lopes M.R."/>
            <person name="Hittinger C.T."/>
            <person name="Goker M."/>
            <person name="Salamov A."/>
            <person name="Wisecaver J."/>
            <person name="Long T.M."/>
            <person name="Aerts A.L."/>
            <person name="Barry K."/>
            <person name="Choi C."/>
            <person name="Clum A."/>
            <person name="Coughlan A.Y."/>
            <person name="Deshpande S."/>
            <person name="Douglass A.P."/>
            <person name="Hanson S.J."/>
            <person name="Klenk H.-P."/>
            <person name="Labutti K."/>
            <person name="Lapidus A."/>
            <person name="Lindquist E."/>
            <person name="Lipzen A."/>
            <person name="Meier-Kolthoff J.P."/>
            <person name="Ohm R.A."/>
            <person name="Otillar R.P."/>
            <person name="Pangilinan J."/>
            <person name="Peng Y."/>
            <person name="Rokas A."/>
            <person name="Rosa C.A."/>
            <person name="Scheuner C."/>
            <person name="Sibirny A.A."/>
            <person name="Slot J.C."/>
            <person name="Stielow J.B."/>
            <person name="Sun H."/>
            <person name="Kurtzman C.P."/>
            <person name="Blackwell M."/>
            <person name="Jeffries T.W."/>
            <person name="Grigoriev I.V."/>
        </authorList>
    </citation>
    <scope>NUCLEOTIDE SEQUENCE [LARGE SCALE GENOMIC DNA]</scope>
    <source>
        <strain evidence="10">NRRL Y-17796</strain>
    </source>
</reference>
<dbReference type="GO" id="GO:0005635">
    <property type="term" value="C:nuclear envelope"/>
    <property type="evidence" value="ECO:0007669"/>
    <property type="project" value="TreeGrafter"/>
</dbReference>
<dbReference type="GO" id="GO:0031267">
    <property type="term" value="F:small GTPase binding"/>
    <property type="evidence" value="ECO:0007669"/>
    <property type="project" value="InterPro"/>
</dbReference>
<keyword evidence="3" id="KW-0813">Transport</keyword>
<dbReference type="InterPro" id="IPR013713">
    <property type="entry name" value="XPO2_central"/>
</dbReference>
<evidence type="ECO:0000256" key="6">
    <source>
        <dbReference type="ARBA" id="ARBA00023242"/>
    </source>
</evidence>
<evidence type="ECO:0000256" key="2">
    <source>
        <dbReference type="ARBA" id="ARBA00004496"/>
    </source>
</evidence>
<gene>
    <name evidence="9" type="ORF">CANCADRAFT_121299</name>
</gene>
<protein>
    <recommendedName>
        <fullName evidence="8">Importin N-terminal domain-containing protein</fullName>
    </recommendedName>
</protein>
<dbReference type="Pfam" id="PF08506">
    <property type="entry name" value="Cse1"/>
    <property type="match status" value="1"/>
</dbReference>
<evidence type="ECO:0000256" key="3">
    <source>
        <dbReference type="ARBA" id="ARBA00022448"/>
    </source>
</evidence>
<evidence type="ECO:0000256" key="5">
    <source>
        <dbReference type="ARBA" id="ARBA00022927"/>
    </source>
</evidence>
<dbReference type="InterPro" id="IPR011989">
    <property type="entry name" value="ARM-like"/>
</dbReference>
<keyword evidence="4" id="KW-0963">Cytoplasm</keyword>
<dbReference type="PANTHER" id="PTHR10997">
    <property type="entry name" value="IMPORTIN-7, 8, 11"/>
    <property type="match status" value="1"/>
</dbReference>
<dbReference type="Pfam" id="PF03810">
    <property type="entry name" value="IBN_N"/>
    <property type="match status" value="1"/>
</dbReference>
<evidence type="ECO:0000256" key="1">
    <source>
        <dbReference type="ARBA" id="ARBA00004123"/>
    </source>
</evidence>
<comment type="subcellular location">
    <subcellularLocation>
        <location evidence="2">Cytoplasm</location>
    </subcellularLocation>
    <subcellularLocation>
        <location evidence="1">Nucleus</location>
    </subcellularLocation>
</comment>
<dbReference type="PANTHER" id="PTHR10997:SF18">
    <property type="entry name" value="D-IMPORTIN 7_RANBP7"/>
    <property type="match status" value="1"/>
</dbReference>
<keyword evidence="10" id="KW-1185">Reference proteome</keyword>
<keyword evidence="6" id="KW-0539">Nucleus</keyword>
<dbReference type="SMART" id="SM00913">
    <property type="entry name" value="IBN_N"/>
    <property type="match status" value="1"/>
</dbReference>
<accession>A0A1E4THG4</accession>
<dbReference type="GO" id="GO:0005829">
    <property type="term" value="C:cytosol"/>
    <property type="evidence" value="ECO:0007669"/>
    <property type="project" value="TreeGrafter"/>
</dbReference>
<organism evidence="9 10">
    <name type="scientific">Tortispora caseinolytica NRRL Y-17796</name>
    <dbReference type="NCBI Taxonomy" id="767744"/>
    <lineage>
        <taxon>Eukaryota</taxon>
        <taxon>Fungi</taxon>
        <taxon>Dikarya</taxon>
        <taxon>Ascomycota</taxon>
        <taxon>Saccharomycotina</taxon>
        <taxon>Trigonopsidomycetes</taxon>
        <taxon>Trigonopsidales</taxon>
        <taxon>Trigonopsidaceae</taxon>
        <taxon>Tortispora</taxon>
    </lineage>
</organism>
<dbReference type="GO" id="GO:0006606">
    <property type="term" value="P:protein import into nucleus"/>
    <property type="evidence" value="ECO:0007669"/>
    <property type="project" value="TreeGrafter"/>
</dbReference>
<proteinExistence type="predicted"/>